<keyword evidence="1" id="KW-1133">Transmembrane helix</keyword>
<protein>
    <submittedName>
        <fullName evidence="2">Loki-CTERM sorting domain-containing protein</fullName>
    </submittedName>
</protein>
<evidence type="ECO:0000313" key="3">
    <source>
        <dbReference type="Proteomes" id="UP001606210"/>
    </source>
</evidence>
<feature type="transmembrane region" description="Helical" evidence="1">
    <location>
        <begin position="63"/>
        <end position="82"/>
    </location>
</feature>
<proteinExistence type="predicted"/>
<comment type="caution">
    <text evidence="2">The sequence shown here is derived from an EMBL/GenBank/DDBJ whole genome shotgun (WGS) entry which is preliminary data.</text>
</comment>
<keyword evidence="3" id="KW-1185">Reference proteome</keyword>
<gene>
    <name evidence="2" type="ORF">ACG00Y_06655</name>
</gene>
<dbReference type="EMBL" id="JBIGHV010000002">
    <property type="protein sequence ID" value="MFG6429583.1"/>
    <property type="molecule type" value="Genomic_DNA"/>
</dbReference>
<sequence>MNSAARSWLTNSPPANAGRSCSVNRPLPAAARAASKVWRLALAYGVLLVGGLVLWWPKRRRQAFPLVLALVMLGVTGLWLWWRRRR</sequence>
<organism evidence="2 3">
    <name type="scientific">Pelomonas parva</name>
    <dbReference type="NCBI Taxonomy" id="3299032"/>
    <lineage>
        <taxon>Bacteria</taxon>
        <taxon>Pseudomonadati</taxon>
        <taxon>Pseudomonadota</taxon>
        <taxon>Betaproteobacteria</taxon>
        <taxon>Burkholderiales</taxon>
        <taxon>Sphaerotilaceae</taxon>
        <taxon>Roseateles</taxon>
    </lineage>
</organism>
<evidence type="ECO:0000313" key="2">
    <source>
        <dbReference type="EMBL" id="MFG6429583.1"/>
    </source>
</evidence>
<keyword evidence="1" id="KW-0472">Membrane</keyword>
<accession>A0ABW7EZ43</accession>
<feature type="transmembrane region" description="Helical" evidence="1">
    <location>
        <begin position="37"/>
        <end position="57"/>
    </location>
</feature>
<keyword evidence="1" id="KW-0812">Transmembrane</keyword>
<name>A0ABW7EZ43_9BURK</name>
<dbReference type="Proteomes" id="UP001606210">
    <property type="component" value="Unassembled WGS sequence"/>
</dbReference>
<reference evidence="2 3" key="1">
    <citation type="submission" date="2024-08" db="EMBL/GenBank/DDBJ databases">
        <authorList>
            <person name="Lu H."/>
        </authorList>
    </citation>
    <scope>NUCLEOTIDE SEQUENCE [LARGE SCALE GENOMIC DNA]</scope>
    <source>
        <strain evidence="2 3">LYH14W</strain>
    </source>
</reference>
<dbReference type="RefSeq" id="WP_394477150.1">
    <property type="nucleotide sequence ID" value="NZ_JBIGHV010000002.1"/>
</dbReference>
<evidence type="ECO:0000256" key="1">
    <source>
        <dbReference type="SAM" id="Phobius"/>
    </source>
</evidence>